<sequence length="119" mass="13296">MAWLVYPLYGQCQSSLLICLSHDGDGQDLTSFLQGKMRVSLLLMIAMVAILVITTAEARDLPLRRRLDEWYSNKVTRGCGTLICKDDNDCCGKDECWFSPGSCIPPNPIGFCVPEQFQC</sequence>
<protein>
    <submittedName>
        <fullName evidence="2">Uncharacterized protein</fullName>
    </submittedName>
</protein>
<dbReference type="RefSeq" id="XP_002108551.1">
    <property type="nucleotide sequence ID" value="XM_002108515.1"/>
</dbReference>
<organism evidence="2 3">
    <name type="scientific">Trichoplax adhaerens</name>
    <name type="common">Trichoplax reptans</name>
    <dbReference type="NCBI Taxonomy" id="10228"/>
    <lineage>
        <taxon>Eukaryota</taxon>
        <taxon>Metazoa</taxon>
        <taxon>Placozoa</taxon>
        <taxon>Uniplacotomia</taxon>
        <taxon>Trichoplacea</taxon>
        <taxon>Trichoplacidae</taxon>
        <taxon>Trichoplax</taxon>
    </lineage>
</organism>
<accession>B3RK03</accession>
<dbReference type="HOGENOM" id="CLU_2064449_0_0_1"/>
<feature type="transmembrane region" description="Helical" evidence="1">
    <location>
        <begin position="39"/>
        <end position="56"/>
    </location>
</feature>
<dbReference type="KEGG" id="tad:TRIADDRAFT_51577"/>
<evidence type="ECO:0000313" key="2">
    <source>
        <dbReference type="EMBL" id="EDV29349.1"/>
    </source>
</evidence>
<evidence type="ECO:0000256" key="1">
    <source>
        <dbReference type="SAM" id="Phobius"/>
    </source>
</evidence>
<dbReference type="InParanoid" id="B3RK03"/>
<proteinExistence type="predicted"/>
<evidence type="ECO:0000313" key="3">
    <source>
        <dbReference type="Proteomes" id="UP000009022"/>
    </source>
</evidence>
<dbReference type="Proteomes" id="UP000009022">
    <property type="component" value="Unassembled WGS sequence"/>
</dbReference>
<gene>
    <name evidence="2" type="ORF">TRIADDRAFT_51577</name>
</gene>
<dbReference type="EMBL" id="DS985241">
    <property type="protein sequence ID" value="EDV29349.1"/>
    <property type="molecule type" value="Genomic_DNA"/>
</dbReference>
<name>B3RK03_TRIAD</name>
<dbReference type="CTD" id="6748969"/>
<keyword evidence="1" id="KW-0812">Transmembrane</keyword>
<keyword evidence="3" id="KW-1185">Reference proteome</keyword>
<reference evidence="2 3" key="1">
    <citation type="journal article" date="2008" name="Nature">
        <title>The Trichoplax genome and the nature of placozoans.</title>
        <authorList>
            <person name="Srivastava M."/>
            <person name="Begovic E."/>
            <person name="Chapman J."/>
            <person name="Putnam N.H."/>
            <person name="Hellsten U."/>
            <person name="Kawashima T."/>
            <person name="Kuo A."/>
            <person name="Mitros T."/>
            <person name="Salamov A."/>
            <person name="Carpenter M.L."/>
            <person name="Signorovitch A.Y."/>
            <person name="Moreno M.A."/>
            <person name="Kamm K."/>
            <person name="Grimwood J."/>
            <person name="Schmutz J."/>
            <person name="Shapiro H."/>
            <person name="Grigoriev I.V."/>
            <person name="Buss L.W."/>
            <person name="Schierwater B."/>
            <person name="Dellaporta S.L."/>
            <person name="Rokhsar D.S."/>
        </authorList>
    </citation>
    <scope>NUCLEOTIDE SEQUENCE [LARGE SCALE GENOMIC DNA]</scope>
    <source>
        <strain evidence="2 3">Grell-BS-1999</strain>
    </source>
</reference>
<keyword evidence="1" id="KW-1133">Transmembrane helix</keyword>
<keyword evidence="1" id="KW-0472">Membrane</keyword>
<dbReference type="GeneID" id="6748969"/>
<dbReference type="AlphaFoldDB" id="B3RK03"/>